<organism evidence="2 3">
    <name type="scientific">Kordia aestuariivivens</name>
    <dbReference type="NCBI Taxonomy" id="2759037"/>
    <lineage>
        <taxon>Bacteria</taxon>
        <taxon>Pseudomonadati</taxon>
        <taxon>Bacteroidota</taxon>
        <taxon>Flavobacteriia</taxon>
        <taxon>Flavobacteriales</taxon>
        <taxon>Flavobacteriaceae</taxon>
        <taxon>Kordia</taxon>
    </lineage>
</organism>
<gene>
    <name evidence="2" type="ORF">H2O64_21470</name>
</gene>
<proteinExistence type="predicted"/>
<name>A0ABR7QFD4_9FLAO</name>
<dbReference type="Proteomes" id="UP000619238">
    <property type="component" value="Unassembled WGS sequence"/>
</dbReference>
<dbReference type="EMBL" id="JACGWS010000018">
    <property type="protein sequence ID" value="MBC8757254.1"/>
    <property type="molecule type" value="Genomic_DNA"/>
</dbReference>
<keyword evidence="3" id="KW-1185">Reference proteome</keyword>
<keyword evidence="1" id="KW-1133">Transmembrane helix</keyword>
<accession>A0ABR7QFD4</accession>
<keyword evidence="1" id="KW-0812">Transmembrane</keyword>
<sequence>MERIAFDLVVFKKGIFFDVFNSKIIPSIGLIGLISLFSFVAIYYMLYGVHLFDYFVFNFIGFLFFVMAFIQIMKIFGDADGTYLKKEGLLLIDENEITIDYTTKYPITEITYVKFKMMNFIKPRMFVYTDRRIRRYTATDNYLEFQYKNKKYNFQFIVDSEGHKQVLIEKLIPQLRTKTEASYMIY</sequence>
<feature type="transmembrane region" description="Helical" evidence="1">
    <location>
        <begin position="24"/>
        <end position="46"/>
    </location>
</feature>
<reference evidence="2 3" key="1">
    <citation type="submission" date="2020-07" db="EMBL/GenBank/DDBJ databases">
        <title>Description of Kordia aestuariivivens sp. nov., isolated from a tidal flat.</title>
        <authorList>
            <person name="Park S."/>
            <person name="Yoon J.-H."/>
        </authorList>
    </citation>
    <scope>NUCLEOTIDE SEQUENCE [LARGE SCALE GENOMIC DNA]</scope>
    <source>
        <strain evidence="2 3">YSTF-M3</strain>
    </source>
</reference>
<evidence type="ECO:0000313" key="3">
    <source>
        <dbReference type="Proteomes" id="UP000619238"/>
    </source>
</evidence>
<protein>
    <submittedName>
        <fullName evidence="2">Uncharacterized protein</fullName>
    </submittedName>
</protein>
<dbReference type="RefSeq" id="WP_187564298.1">
    <property type="nucleotide sequence ID" value="NZ_JACGWS010000018.1"/>
</dbReference>
<evidence type="ECO:0000313" key="2">
    <source>
        <dbReference type="EMBL" id="MBC8757254.1"/>
    </source>
</evidence>
<evidence type="ECO:0000256" key="1">
    <source>
        <dbReference type="SAM" id="Phobius"/>
    </source>
</evidence>
<comment type="caution">
    <text evidence="2">The sequence shown here is derived from an EMBL/GenBank/DDBJ whole genome shotgun (WGS) entry which is preliminary data.</text>
</comment>
<feature type="transmembrane region" description="Helical" evidence="1">
    <location>
        <begin position="52"/>
        <end position="76"/>
    </location>
</feature>
<keyword evidence="1" id="KW-0472">Membrane</keyword>